<protein>
    <recommendedName>
        <fullName evidence="3">Immunity protein 30 domain-containing protein</fullName>
    </recommendedName>
</protein>
<dbReference type="AlphaFoldDB" id="A0A2C4PXB1"/>
<organism evidence="1 2">
    <name type="scientific">Bacillus wiedmannii</name>
    <dbReference type="NCBI Taxonomy" id="1890302"/>
    <lineage>
        <taxon>Bacteria</taxon>
        <taxon>Bacillati</taxon>
        <taxon>Bacillota</taxon>
        <taxon>Bacilli</taxon>
        <taxon>Bacillales</taxon>
        <taxon>Bacillaceae</taxon>
        <taxon>Bacillus</taxon>
        <taxon>Bacillus cereus group</taxon>
    </lineage>
</organism>
<reference evidence="1 2" key="1">
    <citation type="submission" date="2017-09" db="EMBL/GenBank/DDBJ databases">
        <title>Large-scale bioinformatics analysis of Bacillus genomes uncovers conserved roles of natural products in bacterial physiology.</title>
        <authorList>
            <consortium name="Agbiome Team Llc"/>
            <person name="Bleich R.M."/>
            <person name="Grubbs K.J."/>
            <person name="Santa Maria K.C."/>
            <person name="Allen S.E."/>
            <person name="Farag S."/>
            <person name="Shank E.A."/>
            <person name="Bowers A."/>
        </authorList>
    </citation>
    <scope>NUCLEOTIDE SEQUENCE [LARGE SCALE GENOMIC DNA]</scope>
    <source>
        <strain evidence="1 2">AFS044295</strain>
    </source>
</reference>
<dbReference type="EMBL" id="NUSP01000026">
    <property type="protein sequence ID" value="PHD57437.1"/>
    <property type="molecule type" value="Genomic_DNA"/>
</dbReference>
<comment type="caution">
    <text evidence="1">The sequence shown here is derived from an EMBL/GenBank/DDBJ whole genome shotgun (WGS) entry which is preliminary data.</text>
</comment>
<dbReference type="RefSeq" id="WP_000272779.1">
    <property type="nucleotide sequence ID" value="NZ_LJXA01000020.1"/>
</dbReference>
<evidence type="ECO:0008006" key="3">
    <source>
        <dbReference type="Google" id="ProtNLM"/>
    </source>
</evidence>
<accession>A0A2C4PXB1</accession>
<dbReference type="Proteomes" id="UP000223364">
    <property type="component" value="Unassembled WGS sequence"/>
</dbReference>
<gene>
    <name evidence="1" type="ORF">COF57_23430</name>
</gene>
<name>A0A2C4PXB1_9BACI</name>
<evidence type="ECO:0000313" key="2">
    <source>
        <dbReference type="Proteomes" id="UP000223364"/>
    </source>
</evidence>
<proteinExistence type="predicted"/>
<sequence length="136" mass="15906">MYEELNEILSENSSEDSWYDDGFMYAQELLNDFTDKDWGKLFQSINDKNDKWKIRLAYCIDDDLGINGLELLLNMLEESDEVVETTIDSLRSFNSEEHKKMIVSNSRVIDTAQKLLEKASLPVKRVLEDFLKDIKN</sequence>
<evidence type="ECO:0000313" key="1">
    <source>
        <dbReference type="EMBL" id="PHD57437.1"/>
    </source>
</evidence>